<dbReference type="PROSITE" id="PS00188">
    <property type="entry name" value="BIOTIN"/>
    <property type="match status" value="1"/>
</dbReference>
<dbReference type="InterPro" id="IPR050709">
    <property type="entry name" value="Biotin_Carboxyl_Carrier/Decarb"/>
</dbReference>
<reference evidence="3 4" key="1">
    <citation type="submission" date="2020-08" db="EMBL/GenBank/DDBJ databases">
        <title>Genomic Encyclopedia of Type Strains, Phase IV (KMG-IV): sequencing the most valuable type-strain genomes for metagenomic binning, comparative biology and taxonomic classification.</title>
        <authorList>
            <person name="Goeker M."/>
        </authorList>
    </citation>
    <scope>NUCLEOTIDE SEQUENCE [LARGE SCALE GENOMIC DNA]</scope>
    <source>
        <strain evidence="3 4">DSM 28570</strain>
    </source>
</reference>
<dbReference type="PANTHER" id="PTHR45266:SF3">
    <property type="entry name" value="OXALOACETATE DECARBOXYLASE ALPHA CHAIN"/>
    <property type="match status" value="1"/>
</dbReference>
<dbReference type="Gene3D" id="2.40.50.100">
    <property type="match status" value="1"/>
</dbReference>
<dbReference type="CDD" id="cd06850">
    <property type="entry name" value="biotinyl_domain"/>
    <property type="match status" value="1"/>
</dbReference>
<keyword evidence="4" id="KW-1185">Reference proteome</keyword>
<dbReference type="AlphaFoldDB" id="A0A840V224"/>
<dbReference type="Pfam" id="PF00364">
    <property type="entry name" value="Biotin_lipoyl"/>
    <property type="match status" value="1"/>
</dbReference>
<dbReference type="PROSITE" id="PS50968">
    <property type="entry name" value="BIOTINYL_LIPOYL"/>
    <property type="match status" value="1"/>
</dbReference>
<dbReference type="Proteomes" id="UP000539642">
    <property type="component" value="Unassembled WGS sequence"/>
</dbReference>
<feature type="domain" description="Lipoyl-binding" evidence="2">
    <location>
        <begin position="57"/>
        <end position="136"/>
    </location>
</feature>
<name>A0A840V224_9BACT</name>
<proteinExistence type="predicted"/>
<protein>
    <submittedName>
        <fullName evidence="3">Biotin carboxyl carrier protein</fullName>
    </submittedName>
</protein>
<evidence type="ECO:0000259" key="2">
    <source>
        <dbReference type="PROSITE" id="PS50968"/>
    </source>
</evidence>
<keyword evidence="1" id="KW-0092">Biotin</keyword>
<gene>
    <name evidence="3" type="ORF">HNQ81_003481</name>
</gene>
<dbReference type="EMBL" id="JACHEO010000038">
    <property type="protein sequence ID" value="MBB5349724.1"/>
    <property type="molecule type" value="Genomic_DNA"/>
</dbReference>
<dbReference type="InterPro" id="IPR000089">
    <property type="entry name" value="Biotin_lipoyl"/>
</dbReference>
<evidence type="ECO:0000313" key="4">
    <source>
        <dbReference type="Proteomes" id="UP000539642"/>
    </source>
</evidence>
<dbReference type="InterPro" id="IPR011053">
    <property type="entry name" value="Single_hybrid_motif"/>
</dbReference>
<dbReference type="FunFam" id="2.40.50.100:FF:000003">
    <property type="entry name" value="Acetyl-CoA carboxylase biotin carboxyl carrier protein"/>
    <property type="match status" value="1"/>
</dbReference>
<dbReference type="InterPro" id="IPR001882">
    <property type="entry name" value="Biotin_BS"/>
</dbReference>
<dbReference type="RefSeq" id="WP_337833470.1">
    <property type="nucleotide sequence ID" value="NZ_JACHEO010000038.1"/>
</dbReference>
<comment type="caution">
    <text evidence="3">The sequence shown here is derived from an EMBL/GenBank/DDBJ whole genome shotgun (WGS) entry which is preliminary data.</text>
</comment>
<evidence type="ECO:0000313" key="3">
    <source>
        <dbReference type="EMBL" id="MBB5349724.1"/>
    </source>
</evidence>
<dbReference type="PANTHER" id="PTHR45266">
    <property type="entry name" value="OXALOACETATE DECARBOXYLASE ALPHA CHAIN"/>
    <property type="match status" value="1"/>
</dbReference>
<sequence>MSNKGIEKSTAPAAGATAGTRHYTITVNNQTYNVTVAVADGAQAPAAGSPAGGMTVAPAVAAPVKEGTDVDAPTPGNIIKILVEVGENVVVNQPLVVMEAMKMESEVNAPCAGKISAIHVAAGDAVQASEPLLTIG</sequence>
<dbReference type="SUPFAM" id="SSF51230">
    <property type="entry name" value="Single hybrid motif"/>
    <property type="match status" value="1"/>
</dbReference>
<organism evidence="3 4">
    <name type="scientific">Desulfoprunum benzoelyticum</name>
    <dbReference type="NCBI Taxonomy" id="1506996"/>
    <lineage>
        <taxon>Bacteria</taxon>
        <taxon>Pseudomonadati</taxon>
        <taxon>Thermodesulfobacteriota</taxon>
        <taxon>Desulfobulbia</taxon>
        <taxon>Desulfobulbales</taxon>
        <taxon>Desulfobulbaceae</taxon>
        <taxon>Desulfoprunum</taxon>
    </lineage>
</organism>
<accession>A0A840V224</accession>
<evidence type="ECO:0000256" key="1">
    <source>
        <dbReference type="ARBA" id="ARBA00023267"/>
    </source>
</evidence>